<evidence type="ECO:0000256" key="3">
    <source>
        <dbReference type="ARBA" id="ARBA00023125"/>
    </source>
</evidence>
<keyword evidence="2" id="KW-0805">Transcription regulation</keyword>
<comment type="similarity">
    <text evidence="1">Belongs to the LysR transcriptional regulatory family.</text>
</comment>
<reference evidence="6 7" key="1">
    <citation type="submission" date="2020-08" db="EMBL/GenBank/DDBJ databases">
        <title>Genome sequence of Erysipelothrix inopinata DSM 15511T.</title>
        <authorList>
            <person name="Hyun D.-W."/>
            <person name="Bae J.-W."/>
        </authorList>
    </citation>
    <scope>NUCLEOTIDE SEQUENCE [LARGE SCALE GENOMIC DNA]</scope>
    <source>
        <strain evidence="6 7">DSM 15511</strain>
    </source>
</reference>
<evidence type="ECO:0000259" key="5">
    <source>
        <dbReference type="PROSITE" id="PS50931"/>
    </source>
</evidence>
<dbReference type="InterPro" id="IPR036390">
    <property type="entry name" value="WH_DNA-bd_sf"/>
</dbReference>
<keyword evidence="3" id="KW-0238">DNA-binding</keyword>
<evidence type="ECO:0000256" key="2">
    <source>
        <dbReference type="ARBA" id="ARBA00023015"/>
    </source>
</evidence>
<dbReference type="PROSITE" id="PS50931">
    <property type="entry name" value="HTH_LYSR"/>
    <property type="match status" value="1"/>
</dbReference>
<dbReference type="GO" id="GO:0003700">
    <property type="term" value="F:DNA-binding transcription factor activity"/>
    <property type="evidence" value="ECO:0007669"/>
    <property type="project" value="InterPro"/>
</dbReference>
<dbReference type="Gene3D" id="1.10.10.10">
    <property type="entry name" value="Winged helix-like DNA-binding domain superfamily/Winged helix DNA-binding domain"/>
    <property type="match status" value="1"/>
</dbReference>
<dbReference type="PRINTS" id="PR00039">
    <property type="entry name" value="HTHLYSR"/>
</dbReference>
<dbReference type="EMBL" id="CP060715">
    <property type="protein sequence ID" value="QNN61000.1"/>
    <property type="molecule type" value="Genomic_DNA"/>
</dbReference>
<dbReference type="Gene3D" id="3.40.190.290">
    <property type="match status" value="1"/>
</dbReference>
<dbReference type="AlphaFoldDB" id="A0A7G9RZH5"/>
<gene>
    <name evidence="6" type="ORF">H9L01_01105</name>
</gene>
<evidence type="ECO:0000313" key="6">
    <source>
        <dbReference type="EMBL" id="QNN61000.1"/>
    </source>
</evidence>
<dbReference type="Pfam" id="PF00126">
    <property type="entry name" value="HTH_1"/>
    <property type="match status" value="1"/>
</dbReference>
<dbReference type="SUPFAM" id="SSF53850">
    <property type="entry name" value="Periplasmic binding protein-like II"/>
    <property type="match status" value="1"/>
</dbReference>
<dbReference type="GO" id="GO:0000976">
    <property type="term" value="F:transcription cis-regulatory region binding"/>
    <property type="evidence" value="ECO:0007669"/>
    <property type="project" value="TreeGrafter"/>
</dbReference>
<feature type="domain" description="HTH lysR-type" evidence="5">
    <location>
        <begin position="1"/>
        <end position="58"/>
    </location>
</feature>
<sequence>MNIDRLKMFMYVCMYGTVSKASEKLYISQPAVSQGIKELERELGVSLFERKGRNLVLTSSGIALYPYAQSILKESEAVIELFNSKKLVSSLKIGCTVTMASFVLPVLVYEYERESGIHVEVIVDNVSNINKLISDNEIDIAIVEGKFANDSVLYEKLMNLDLVFVASPTYSSVNCDTVSLLVREEGSSYRNHMNQFIMTTSESVEIKWVANNNETLLHAALNHQGVALLPQIVVQELIKSNDLMVYMNQTNPINQEVGMITNQFCCKDDNIKSFKEFLARNHHYF</sequence>
<dbReference type="InterPro" id="IPR005119">
    <property type="entry name" value="LysR_subst-bd"/>
</dbReference>
<evidence type="ECO:0000256" key="4">
    <source>
        <dbReference type="ARBA" id="ARBA00023163"/>
    </source>
</evidence>
<accession>A0A7G9RZH5</accession>
<dbReference type="PANTHER" id="PTHR30126">
    <property type="entry name" value="HTH-TYPE TRANSCRIPTIONAL REGULATOR"/>
    <property type="match status" value="1"/>
</dbReference>
<dbReference type="Pfam" id="PF03466">
    <property type="entry name" value="LysR_substrate"/>
    <property type="match status" value="1"/>
</dbReference>
<dbReference type="FunFam" id="1.10.10.10:FF:000001">
    <property type="entry name" value="LysR family transcriptional regulator"/>
    <property type="match status" value="1"/>
</dbReference>
<dbReference type="InterPro" id="IPR036388">
    <property type="entry name" value="WH-like_DNA-bd_sf"/>
</dbReference>
<evidence type="ECO:0000313" key="7">
    <source>
        <dbReference type="Proteomes" id="UP000515928"/>
    </source>
</evidence>
<dbReference type="RefSeq" id="WP_187534118.1">
    <property type="nucleotide sequence ID" value="NZ_CBCSHU010000014.1"/>
</dbReference>
<keyword evidence="4" id="KW-0804">Transcription</keyword>
<evidence type="ECO:0000256" key="1">
    <source>
        <dbReference type="ARBA" id="ARBA00009437"/>
    </source>
</evidence>
<proteinExistence type="inferred from homology"/>
<dbReference type="PANTHER" id="PTHR30126:SF40">
    <property type="entry name" value="HTH-TYPE TRANSCRIPTIONAL REGULATOR GLTR"/>
    <property type="match status" value="1"/>
</dbReference>
<dbReference type="KEGG" id="eio:H9L01_01105"/>
<dbReference type="Proteomes" id="UP000515928">
    <property type="component" value="Chromosome"/>
</dbReference>
<name>A0A7G9RZH5_9FIRM</name>
<keyword evidence="7" id="KW-1185">Reference proteome</keyword>
<organism evidence="6 7">
    <name type="scientific">Erysipelothrix inopinata</name>
    <dbReference type="NCBI Taxonomy" id="225084"/>
    <lineage>
        <taxon>Bacteria</taxon>
        <taxon>Bacillati</taxon>
        <taxon>Bacillota</taxon>
        <taxon>Erysipelotrichia</taxon>
        <taxon>Erysipelotrichales</taxon>
        <taxon>Erysipelotrichaceae</taxon>
        <taxon>Erysipelothrix</taxon>
    </lineage>
</organism>
<protein>
    <submittedName>
        <fullName evidence="6">LysR family transcriptional regulator</fullName>
    </submittedName>
</protein>
<dbReference type="InterPro" id="IPR000847">
    <property type="entry name" value="LysR_HTH_N"/>
</dbReference>
<dbReference type="SUPFAM" id="SSF46785">
    <property type="entry name" value="Winged helix' DNA-binding domain"/>
    <property type="match status" value="1"/>
</dbReference>